<organism evidence="1 2">
    <name type="scientific">Thalassoglobus neptunius</name>
    <dbReference type="NCBI Taxonomy" id="1938619"/>
    <lineage>
        <taxon>Bacteria</taxon>
        <taxon>Pseudomonadati</taxon>
        <taxon>Planctomycetota</taxon>
        <taxon>Planctomycetia</taxon>
        <taxon>Planctomycetales</taxon>
        <taxon>Planctomycetaceae</taxon>
        <taxon>Thalassoglobus</taxon>
    </lineage>
</organism>
<accession>A0A5C5WN64</accession>
<evidence type="ECO:0000313" key="1">
    <source>
        <dbReference type="EMBL" id="TWT51625.1"/>
    </source>
</evidence>
<keyword evidence="2" id="KW-1185">Reference proteome</keyword>
<sequence length="62" mass="7018">MFDECGERFFIASLHSLELYCSDECCVCPCESLQARIEIALVGHGWDFDVKDILLIGFDSQV</sequence>
<protein>
    <submittedName>
        <fullName evidence="1">Uncharacterized protein</fullName>
    </submittedName>
</protein>
<gene>
    <name evidence="1" type="ORF">KOR42_35130</name>
</gene>
<dbReference type="AlphaFoldDB" id="A0A5C5WN64"/>
<name>A0A5C5WN64_9PLAN</name>
<proteinExistence type="predicted"/>
<evidence type="ECO:0000313" key="2">
    <source>
        <dbReference type="Proteomes" id="UP000317243"/>
    </source>
</evidence>
<comment type="caution">
    <text evidence="1">The sequence shown here is derived from an EMBL/GenBank/DDBJ whole genome shotgun (WGS) entry which is preliminary data.</text>
</comment>
<reference evidence="1 2" key="1">
    <citation type="submission" date="2019-02" db="EMBL/GenBank/DDBJ databases">
        <title>Deep-cultivation of Planctomycetes and their phenomic and genomic characterization uncovers novel biology.</title>
        <authorList>
            <person name="Wiegand S."/>
            <person name="Jogler M."/>
            <person name="Boedeker C."/>
            <person name="Pinto D."/>
            <person name="Vollmers J."/>
            <person name="Rivas-Marin E."/>
            <person name="Kohn T."/>
            <person name="Peeters S.H."/>
            <person name="Heuer A."/>
            <person name="Rast P."/>
            <person name="Oberbeckmann S."/>
            <person name="Bunk B."/>
            <person name="Jeske O."/>
            <person name="Meyerdierks A."/>
            <person name="Storesund J.E."/>
            <person name="Kallscheuer N."/>
            <person name="Luecker S."/>
            <person name="Lage O.M."/>
            <person name="Pohl T."/>
            <person name="Merkel B.J."/>
            <person name="Hornburger P."/>
            <person name="Mueller R.-W."/>
            <person name="Bruemmer F."/>
            <person name="Labrenz M."/>
            <person name="Spormann A.M."/>
            <person name="Op Den Camp H."/>
            <person name="Overmann J."/>
            <person name="Amann R."/>
            <person name="Jetten M.S.M."/>
            <person name="Mascher T."/>
            <person name="Medema M.H."/>
            <person name="Devos D.P."/>
            <person name="Kaster A.-K."/>
            <person name="Ovreas L."/>
            <person name="Rohde M."/>
            <person name="Galperin M.Y."/>
            <person name="Jogler C."/>
        </authorList>
    </citation>
    <scope>NUCLEOTIDE SEQUENCE [LARGE SCALE GENOMIC DNA]</scope>
    <source>
        <strain evidence="1 2">KOR42</strain>
    </source>
</reference>
<dbReference type="EMBL" id="SIHI01000012">
    <property type="protein sequence ID" value="TWT51625.1"/>
    <property type="molecule type" value="Genomic_DNA"/>
</dbReference>
<dbReference type="Proteomes" id="UP000317243">
    <property type="component" value="Unassembled WGS sequence"/>
</dbReference>